<keyword evidence="2" id="KW-1185">Reference proteome</keyword>
<reference evidence="1 2" key="1">
    <citation type="submission" date="2020-04" db="EMBL/GenBank/DDBJ databases">
        <authorList>
            <person name="De Canck E."/>
        </authorList>
    </citation>
    <scope>NUCLEOTIDE SEQUENCE [LARGE SCALE GENOMIC DNA]</scope>
    <source>
        <strain evidence="1 2">LMG 29739</strain>
    </source>
</reference>
<proteinExistence type="predicted"/>
<evidence type="ECO:0000313" key="1">
    <source>
        <dbReference type="EMBL" id="CAB3753058.1"/>
    </source>
</evidence>
<evidence type="ECO:0000313" key="2">
    <source>
        <dbReference type="Proteomes" id="UP000494329"/>
    </source>
</evidence>
<dbReference type="EMBL" id="CADIKF010000009">
    <property type="protein sequence ID" value="CAB3753058.1"/>
    <property type="molecule type" value="Genomic_DNA"/>
</dbReference>
<sequence length="257" mass="29221">MHGQHALFRAPANAGERIWRYMDFTKLVSMLHTQSLFFCRADKLSDPFEGSYTASTIRRFEERGEEIAREFEDNAHFVKNMRDGLAAISGVRRQARERTATNCWHRNERDSAAMWSLYLKSDEGIAVASTYARLCDSVRESESQVLIGVVEYIDYETESFPHFGNLFSPYLHKRKSFEHEKELRAVVQADSTAHGRAVEPWNEGGVSIRVDLDALIEAVYIAPSAPAWFADVVAATIARFGRTFTVVQSDLSKEPLF</sequence>
<evidence type="ECO:0008006" key="3">
    <source>
        <dbReference type="Google" id="ProtNLM"/>
    </source>
</evidence>
<dbReference type="Proteomes" id="UP000494329">
    <property type="component" value="Unassembled WGS sequence"/>
</dbReference>
<organism evidence="1 2">
    <name type="scientific">Paraburkholderia solisilvae</name>
    <dbReference type="NCBI Taxonomy" id="624376"/>
    <lineage>
        <taxon>Bacteria</taxon>
        <taxon>Pseudomonadati</taxon>
        <taxon>Pseudomonadota</taxon>
        <taxon>Betaproteobacteria</taxon>
        <taxon>Burkholderiales</taxon>
        <taxon>Burkholderiaceae</taxon>
        <taxon>Paraburkholderia</taxon>
    </lineage>
</organism>
<name>A0A6J5DFV0_9BURK</name>
<accession>A0A6J5DFV0</accession>
<dbReference type="AlphaFoldDB" id="A0A6J5DFV0"/>
<gene>
    <name evidence="1" type="ORF">LMG29739_01655</name>
</gene>
<protein>
    <recommendedName>
        <fullName evidence="3">DUF2971 domain-containing protein</fullName>
    </recommendedName>
</protein>